<evidence type="ECO:0000256" key="1">
    <source>
        <dbReference type="SAM" id="MobiDB-lite"/>
    </source>
</evidence>
<keyword evidence="4" id="KW-1185">Reference proteome</keyword>
<comment type="caution">
    <text evidence="3">The sequence shown here is derived from an EMBL/GenBank/DDBJ whole genome shotgun (WGS) entry which is preliminary data.</text>
</comment>
<name>A0A9P0YS10_CUSEU</name>
<protein>
    <submittedName>
        <fullName evidence="3">Uncharacterized protein</fullName>
    </submittedName>
</protein>
<keyword evidence="2" id="KW-0812">Transmembrane</keyword>
<proteinExistence type="predicted"/>
<feature type="compositionally biased region" description="Basic and acidic residues" evidence="1">
    <location>
        <begin position="214"/>
        <end position="233"/>
    </location>
</feature>
<sequence>MSIKFTNLNIVQLNPSTIKKEANHLCSMYSSGFWLKSRLWHLMWHNFIFFPFFFFFPSFSSFFLDPLLLYTCYFSPHFLLFPFFLFHVLFFLFPDLFLPLTVAPIWSTFPLNPSSRALPATTSHARLVHGLQIYTQIDIATPRRVLRLHRSSYPSLYCDMRYKIDGKEDGSNLAGDLVAEDDEVSCPEVYYDGKKKKKKLKSKANQSLPGILGADEKAKEGRLEEKTERNREKGRTRKKKR</sequence>
<keyword evidence="2" id="KW-1133">Transmembrane helix</keyword>
<feature type="transmembrane region" description="Helical" evidence="2">
    <location>
        <begin position="84"/>
        <end position="106"/>
    </location>
</feature>
<keyword evidence="2" id="KW-0472">Membrane</keyword>
<feature type="transmembrane region" description="Helical" evidence="2">
    <location>
        <begin position="42"/>
        <end position="64"/>
    </location>
</feature>
<gene>
    <name evidence="3" type="ORF">CEURO_LOCUS5165</name>
</gene>
<evidence type="ECO:0000313" key="3">
    <source>
        <dbReference type="EMBL" id="CAH9074478.1"/>
    </source>
</evidence>
<reference evidence="3" key="1">
    <citation type="submission" date="2022-07" db="EMBL/GenBank/DDBJ databases">
        <authorList>
            <person name="Macas J."/>
            <person name="Novak P."/>
            <person name="Neumann P."/>
        </authorList>
    </citation>
    <scope>NUCLEOTIDE SEQUENCE</scope>
</reference>
<organism evidence="3 4">
    <name type="scientific">Cuscuta europaea</name>
    <name type="common">European dodder</name>
    <dbReference type="NCBI Taxonomy" id="41803"/>
    <lineage>
        <taxon>Eukaryota</taxon>
        <taxon>Viridiplantae</taxon>
        <taxon>Streptophyta</taxon>
        <taxon>Embryophyta</taxon>
        <taxon>Tracheophyta</taxon>
        <taxon>Spermatophyta</taxon>
        <taxon>Magnoliopsida</taxon>
        <taxon>eudicotyledons</taxon>
        <taxon>Gunneridae</taxon>
        <taxon>Pentapetalae</taxon>
        <taxon>asterids</taxon>
        <taxon>lamiids</taxon>
        <taxon>Solanales</taxon>
        <taxon>Convolvulaceae</taxon>
        <taxon>Cuscuteae</taxon>
        <taxon>Cuscuta</taxon>
        <taxon>Cuscuta subgen. Cuscuta</taxon>
    </lineage>
</organism>
<dbReference type="EMBL" id="CAMAPE010000009">
    <property type="protein sequence ID" value="CAH9074478.1"/>
    <property type="molecule type" value="Genomic_DNA"/>
</dbReference>
<dbReference type="AlphaFoldDB" id="A0A9P0YS10"/>
<evidence type="ECO:0000256" key="2">
    <source>
        <dbReference type="SAM" id="Phobius"/>
    </source>
</evidence>
<evidence type="ECO:0000313" key="4">
    <source>
        <dbReference type="Proteomes" id="UP001152484"/>
    </source>
</evidence>
<feature type="region of interest" description="Disordered" evidence="1">
    <location>
        <begin position="194"/>
        <end position="241"/>
    </location>
</feature>
<dbReference type="Proteomes" id="UP001152484">
    <property type="component" value="Unassembled WGS sequence"/>
</dbReference>
<accession>A0A9P0YS10</accession>